<dbReference type="Pfam" id="PF05638">
    <property type="entry name" value="T6SS_HCP"/>
    <property type="match status" value="1"/>
</dbReference>
<dbReference type="EMBL" id="LFEJ01000010">
    <property type="protein sequence ID" value="KMV35515.1"/>
    <property type="molecule type" value="Genomic_DNA"/>
</dbReference>
<proteinExistence type="predicted"/>
<gene>
    <name evidence="1" type="ORF">ACH50_06320</name>
</gene>
<dbReference type="PANTHER" id="PTHR36152">
    <property type="entry name" value="CYTOPLASMIC PROTEIN-RELATED"/>
    <property type="match status" value="1"/>
</dbReference>
<dbReference type="Proteomes" id="UP000037315">
    <property type="component" value="Unassembled WGS sequence"/>
</dbReference>
<dbReference type="InterPro" id="IPR053165">
    <property type="entry name" value="HSI-I_assembly_Hcp1"/>
</dbReference>
<reference evidence="1 2" key="1">
    <citation type="submission" date="2015-06" db="EMBL/GenBank/DDBJ databases">
        <title>Genome sequencing of Cronobacter sp. strain DJ34 isolated from petroleum contaminated sludge of Duliajan Oil Fields, Assam, India.</title>
        <authorList>
            <person name="Pal S."/>
            <person name="Banerjee T.D."/>
            <person name="Roy A."/>
            <person name="Sar P."/>
            <person name="Kazy S.K."/>
        </authorList>
    </citation>
    <scope>NUCLEOTIDE SEQUENCE [LARGE SCALE GENOMIC DNA]</scope>
    <source>
        <strain evidence="1 2">DJ34</strain>
    </source>
</reference>
<dbReference type="InterPro" id="IPR008514">
    <property type="entry name" value="T6SS_Hcp"/>
</dbReference>
<keyword evidence="2" id="KW-1185">Reference proteome</keyword>
<evidence type="ECO:0000313" key="2">
    <source>
        <dbReference type="Proteomes" id="UP000037315"/>
    </source>
</evidence>
<dbReference type="InterPro" id="IPR036624">
    <property type="entry name" value="Hcp1-lik_sf"/>
</dbReference>
<dbReference type="Gene3D" id="2.30.110.20">
    <property type="entry name" value="Hcp1-like"/>
    <property type="match status" value="1"/>
</dbReference>
<dbReference type="AlphaFoldDB" id="A0A0J8VSM7"/>
<evidence type="ECO:0000313" key="1">
    <source>
        <dbReference type="EMBL" id="KMV35515.1"/>
    </source>
</evidence>
<accession>A0A0J8VSM7</accession>
<dbReference type="OrthoDB" id="4865570at2"/>
<organism evidence="1 2">
    <name type="scientific">Franconibacter pulveris</name>
    <dbReference type="NCBI Taxonomy" id="435910"/>
    <lineage>
        <taxon>Bacteria</taxon>
        <taxon>Pseudomonadati</taxon>
        <taxon>Pseudomonadota</taxon>
        <taxon>Gammaproteobacteria</taxon>
        <taxon>Enterobacterales</taxon>
        <taxon>Enterobacteriaceae</taxon>
        <taxon>Franconibacter</taxon>
    </lineage>
</organism>
<comment type="caution">
    <text evidence="1">The sequence shown here is derived from an EMBL/GenBank/DDBJ whole genome shotgun (WGS) entry which is preliminary data.</text>
</comment>
<evidence type="ECO:0008006" key="3">
    <source>
        <dbReference type="Google" id="ProtNLM"/>
    </source>
</evidence>
<dbReference type="RefSeq" id="WP_048887604.1">
    <property type="nucleotide sequence ID" value="NZ_LFEJ01000010.1"/>
</dbReference>
<name>A0A0J8VSM7_9ENTR</name>
<dbReference type="SUPFAM" id="SSF141452">
    <property type="entry name" value="Hcp1-like"/>
    <property type="match status" value="1"/>
</dbReference>
<protein>
    <recommendedName>
        <fullName evidence="3">Hcp1 family type VI secretion system effector</fullName>
    </recommendedName>
</protein>
<sequence length="154" mass="17064">MNNVFLRIDGIKGESKDAQHPGWTDVNAYSWGTKRSGGTSEGPGKVNYHNLSVHCQVDKTTAGALLFASNGNRIRTVELSACKAGDGQMEYYRITLENVVLAEVLLRDHGAATDVEYEFEAEKVKFQYWEQSGMGGKGAETRMGWDIKNSTSYF</sequence>
<dbReference type="PANTHER" id="PTHR36152:SF1">
    <property type="entry name" value="UBIQUITIN-LIKE DOMAIN-CONTAINING PROTEIN"/>
    <property type="match status" value="1"/>
</dbReference>
<dbReference type="PATRIC" id="fig|1656095.3.peg.567"/>